<feature type="transmembrane region" description="Helical" evidence="1">
    <location>
        <begin position="12"/>
        <end position="31"/>
    </location>
</feature>
<reference evidence="2" key="3">
    <citation type="journal article" date="2021" name="World Allergy Organ. J.">
        <title>Chromosome-level assembly of Dermatophagoides farinae genome and transcriptome reveals two novel allergens Der f 37 and Der f 39.</title>
        <authorList>
            <person name="Chen J."/>
            <person name="Cai Z."/>
            <person name="Fan D."/>
            <person name="Hu J."/>
            <person name="Hou Y."/>
            <person name="He Y."/>
            <person name="Zhang Z."/>
            <person name="Zhao Z."/>
            <person name="Gao P."/>
            <person name="Hu W."/>
            <person name="Sun J."/>
            <person name="Li J."/>
            <person name="Ji K."/>
        </authorList>
    </citation>
    <scope>NUCLEOTIDE SEQUENCE</scope>
    <source>
        <strain evidence="2">JKM2019</strain>
    </source>
</reference>
<feature type="transmembrane region" description="Helical" evidence="1">
    <location>
        <begin position="91"/>
        <end position="111"/>
    </location>
</feature>
<accession>A0A922HPF1</accession>
<dbReference type="AlphaFoldDB" id="A0A922HPF1"/>
<dbReference type="OrthoDB" id="10429442at2759"/>
<feature type="transmembrane region" description="Helical" evidence="1">
    <location>
        <begin position="61"/>
        <end position="79"/>
    </location>
</feature>
<organism evidence="3 4">
    <name type="scientific">Dermatophagoides farinae</name>
    <name type="common">American house dust mite</name>
    <dbReference type="NCBI Taxonomy" id="6954"/>
    <lineage>
        <taxon>Eukaryota</taxon>
        <taxon>Metazoa</taxon>
        <taxon>Ecdysozoa</taxon>
        <taxon>Arthropoda</taxon>
        <taxon>Chelicerata</taxon>
        <taxon>Arachnida</taxon>
        <taxon>Acari</taxon>
        <taxon>Acariformes</taxon>
        <taxon>Sarcoptiformes</taxon>
        <taxon>Astigmata</taxon>
        <taxon>Psoroptidia</taxon>
        <taxon>Analgoidea</taxon>
        <taxon>Pyroglyphidae</taxon>
        <taxon>Dermatophagoidinae</taxon>
        <taxon>Dermatophagoides</taxon>
    </lineage>
</organism>
<evidence type="ECO:0000313" key="4">
    <source>
        <dbReference type="Proteomes" id="UP000790347"/>
    </source>
</evidence>
<reference evidence="2" key="2">
    <citation type="submission" date="2020-06" db="EMBL/GenBank/DDBJ databases">
        <authorList>
            <person name="Ji K."/>
            <person name="Li J."/>
        </authorList>
    </citation>
    <scope>NUCLEOTIDE SEQUENCE</scope>
    <source>
        <strain evidence="2">JKM2019</strain>
        <tissue evidence="2">Whole body</tissue>
    </source>
</reference>
<reference evidence="3" key="4">
    <citation type="journal article" date="2022" name="Res Sq">
        <title>Comparative Genomics Reveals Insights into the Divergent Evolution of Astigmatic Mites and Household Pest Adaptations.</title>
        <authorList>
            <person name="Xiong Q."/>
            <person name="Wan A.T.-Y."/>
            <person name="Liu X.-Y."/>
            <person name="Fung C.S.-H."/>
            <person name="Xiao X."/>
            <person name="Malainual N."/>
            <person name="Hou J."/>
            <person name="Wang L."/>
            <person name="Wang M."/>
            <person name="Yang K."/>
            <person name="Cui Y."/>
            <person name="Leung E."/>
            <person name="Nong W."/>
            <person name="Shin S.-K."/>
            <person name="Au S."/>
            <person name="Jeong K.Y."/>
            <person name="Chew F.T."/>
            <person name="Hui J."/>
            <person name="Leung T.F."/>
            <person name="Tungtrongchitr A."/>
            <person name="Zhong N."/>
            <person name="Liu Z."/>
            <person name="Tsui S."/>
        </authorList>
    </citation>
    <scope>NUCLEOTIDE SEQUENCE</scope>
    <source>
        <strain evidence="3">Derf</strain>
        <tissue evidence="3">Whole organism</tissue>
    </source>
</reference>
<keyword evidence="4" id="KW-1185">Reference proteome</keyword>
<gene>
    <name evidence="3" type="ORF">DERF_014632</name>
    <name evidence="2" type="ORF">HUG17_6577</name>
</gene>
<feature type="transmembrane region" description="Helical" evidence="1">
    <location>
        <begin position="37"/>
        <end position="56"/>
    </location>
</feature>
<keyword evidence="1" id="KW-0472">Membrane</keyword>
<keyword evidence="1" id="KW-0812">Transmembrane</keyword>
<name>A0A922HPF1_DERFA</name>
<dbReference type="EMBL" id="SDOV01000002">
    <property type="protein sequence ID" value="KAH7644215.1"/>
    <property type="molecule type" value="Genomic_DNA"/>
</dbReference>
<comment type="caution">
    <text evidence="3">The sequence shown here is derived from an EMBL/GenBank/DDBJ whole genome shotgun (WGS) entry which is preliminary data.</text>
</comment>
<evidence type="ECO:0000313" key="2">
    <source>
        <dbReference type="EMBL" id="KAH7644215.1"/>
    </source>
</evidence>
<dbReference type="Proteomes" id="UP000828236">
    <property type="component" value="Unassembled WGS sequence"/>
</dbReference>
<protein>
    <submittedName>
        <fullName evidence="3">Uncharacterized protein</fullName>
    </submittedName>
</protein>
<keyword evidence="1" id="KW-1133">Transmembrane helix</keyword>
<dbReference type="Proteomes" id="UP000790347">
    <property type="component" value="Unassembled WGS sequence"/>
</dbReference>
<proteinExistence type="predicted"/>
<dbReference type="EMBL" id="ASGP02000008">
    <property type="protein sequence ID" value="KAH9493906.1"/>
    <property type="molecule type" value="Genomic_DNA"/>
</dbReference>
<sequence>MTLNMMQICRYAFGIGVAIVFVLNILTIFNYSFGQNGIIWMITAMFGCICGGIGAWKEHFLMTMLCSVSWAILLALTYFKHIYAGYYYSEYGYHVEIGMAAGGGIYGAVLYSNGKRDTGLPHF</sequence>
<evidence type="ECO:0000313" key="3">
    <source>
        <dbReference type="EMBL" id="KAH9493906.1"/>
    </source>
</evidence>
<evidence type="ECO:0000256" key="1">
    <source>
        <dbReference type="SAM" id="Phobius"/>
    </source>
</evidence>
<reference evidence="3" key="1">
    <citation type="submission" date="2013-05" db="EMBL/GenBank/DDBJ databases">
        <authorList>
            <person name="Yim A.K.Y."/>
            <person name="Chan T.F."/>
            <person name="Ji K.M."/>
            <person name="Liu X.Y."/>
            <person name="Zhou J.W."/>
            <person name="Li R.Q."/>
            <person name="Yang K.Y."/>
            <person name="Li J."/>
            <person name="Li M."/>
            <person name="Law P.T.W."/>
            <person name="Wu Y.L."/>
            <person name="Cai Z.L."/>
            <person name="Qin H."/>
            <person name="Bao Y."/>
            <person name="Leung R.K.K."/>
            <person name="Ng P.K.S."/>
            <person name="Zou J."/>
            <person name="Zhong X.J."/>
            <person name="Ran P.X."/>
            <person name="Zhong N.S."/>
            <person name="Liu Z.G."/>
            <person name="Tsui S.K.W."/>
        </authorList>
    </citation>
    <scope>NUCLEOTIDE SEQUENCE</scope>
    <source>
        <strain evidence="3">Derf</strain>
        <tissue evidence="3">Whole organism</tissue>
    </source>
</reference>